<dbReference type="GO" id="GO:0015667">
    <property type="term" value="F:site-specific DNA-methyltransferase (cytosine-N4-specific) activity"/>
    <property type="evidence" value="ECO:0007669"/>
    <property type="project" value="UniProtKB-EC"/>
</dbReference>
<dbReference type="STRING" id="1499966.U14_05303"/>
<name>A0A081BRJ5_9BACT</name>
<feature type="domain" description="DNA methylase N-4/N-6" evidence="9">
    <location>
        <begin position="48"/>
        <end position="102"/>
    </location>
</feature>
<accession>A0A081BRJ5</accession>
<gene>
    <name evidence="10" type="ORF">U14_05303</name>
</gene>
<proteinExistence type="inferred from homology"/>
<dbReference type="GO" id="GO:0032259">
    <property type="term" value="P:methylation"/>
    <property type="evidence" value="ECO:0007669"/>
    <property type="project" value="UniProtKB-KW"/>
</dbReference>
<dbReference type="Proteomes" id="UP000030700">
    <property type="component" value="Unassembled WGS sequence"/>
</dbReference>
<keyword evidence="11" id="KW-1185">Reference proteome</keyword>
<evidence type="ECO:0000256" key="8">
    <source>
        <dbReference type="ARBA" id="ARBA00049120"/>
    </source>
</evidence>
<dbReference type="AlphaFoldDB" id="A0A081BRJ5"/>
<dbReference type="PROSITE" id="PS00093">
    <property type="entry name" value="N4_MTASE"/>
    <property type="match status" value="1"/>
</dbReference>
<dbReference type="GO" id="GO:0008170">
    <property type="term" value="F:N-methyltransferase activity"/>
    <property type="evidence" value="ECO:0007669"/>
    <property type="project" value="InterPro"/>
</dbReference>
<dbReference type="HOGENOM" id="CLU_027633_0_0_0"/>
<evidence type="ECO:0000259" key="9">
    <source>
        <dbReference type="Pfam" id="PF01555"/>
    </source>
</evidence>
<keyword evidence="4" id="KW-0808">Transferase</keyword>
<evidence type="ECO:0000256" key="6">
    <source>
        <dbReference type="ARBA" id="ARBA00022747"/>
    </source>
</evidence>
<evidence type="ECO:0000256" key="1">
    <source>
        <dbReference type="ARBA" id="ARBA00010203"/>
    </source>
</evidence>
<evidence type="ECO:0000256" key="3">
    <source>
        <dbReference type="ARBA" id="ARBA00022603"/>
    </source>
</evidence>
<reference evidence="10" key="1">
    <citation type="journal article" date="2015" name="PeerJ">
        <title>First genomic representation of candidate bacterial phylum KSB3 points to enhanced environmental sensing as a trigger of wastewater bulking.</title>
        <authorList>
            <person name="Sekiguchi Y."/>
            <person name="Ohashi A."/>
            <person name="Parks D.H."/>
            <person name="Yamauchi T."/>
            <person name="Tyson G.W."/>
            <person name="Hugenholtz P."/>
        </authorList>
    </citation>
    <scope>NUCLEOTIDE SEQUENCE [LARGE SCALE GENOMIC DNA]</scope>
</reference>
<protein>
    <recommendedName>
        <fullName evidence="2">site-specific DNA-methyltransferase (cytosine-N(4)-specific)</fullName>
        <ecNumber evidence="2">2.1.1.113</ecNumber>
    </recommendedName>
</protein>
<evidence type="ECO:0000313" key="10">
    <source>
        <dbReference type="EMBL" id="GAK54026.1"/>
    </source>
</evidence>
<dbReference type="EC" id="2.1.1.113" evidence="2"/>
<organism evidence="10">
    <name type="scientific">Candidatus Moduliflexus flocculans</name>
    <dbReference type="NCBI Taxonomy" id="1499966"/>
    <lineage>
        <taxon>Bacteria</taxon>
        <taxon>Candidatus Moduliflexota</taxon>
        <taxon>Candidatus Moduliflexia</taxon>
        <taxon>Candidatus Moduliflexales</taxon>
        <taxon>Candidatus Moduliflexaceae</taxon>
    </lineage>
</organism>
<sequence length="455" mass="51250">MQMQAQALQYSLPLTLPSEGRSSFDKSEVIRNNNNSISHEDRAFHDWYRFVLSYPPHLVSDYIRDFGLDEHSTLLDPFCGTGTTIVESKLHGINAIGLEANPFPYFASTVKTNWDIDPDELALFAADVSENAYAELANQGIDDRTLTYAPDVRLMRLDEQAMRALIKDSISPLPLHKSLVILEQINRYQGAPAHKYGILALGNALVTNIGNLRFGPEVGIGKIKKDAPVIAAWKHEIKKMVDDLKLVADRNYPQTTICLADAREPTRAVKEKSIDAVITSPPYPNEKDYTRTTRLESVVLGFFEDMAHLRGFKKTLLRSNTRGVYTSDNDDAWVADIQEIQRLAAAIEARRIELSKTSGFEKLYARVTKLYFGGMARHLSELTKVLKPGAKLAYVVGDQASYLQVMIRTGQILAEIAERQGYQVERIDLFRTRFATATQSELREEVVVLRWPGTR</sequence>
<dbReference type="Gene3D" id="3.40.50.150">
    <property type="entry name" value="Vaccinia Virus protein VP39"/>
    <property type="match status" value="2"/>
</dbReference>
<evidence type="ECO:0000313" key="11">
    <source>
        <dbReference type="Proteomes" id="UP000030700"/>
    </source>
</evidence>
<keyword evidence="3" id="KW-0489">Methyltransferase</keyword>
<dbReference type="GO" id="GO:0009307">
    <property type="term" value="P:DNA restriction-modification system"/>
    <property type="evidence" value="ECO:0007669"/>
    <property type="project" value="UniProtKB-KW"/>
</dbReference>
<evidence type="ECO:0000256" key="4">
    <source>
        <dbReference type="ARBA" id="ARBA00022679"/>
    </source>
</evidence>
<keyword evidence="7" id="KW-0238">DNA-binding</keyword>
<evidence type="ECO:0000256" key="7">
    <source>
        <dbReference type="ARBA" id="ARBA00023125"/>
    </source>
</evidence>
<dbReference type="InterPro" id="IPR017985">
    <property type="entry name" value="MeTrfase_CN4_CS"/>
</dbReference>
<comment type="similarity">
    <text evidence="1">Belongs to the N(4)/N(6)-methyltransferase family. N(4) subfamily.</text>
</comment>
<dbReference type="EMBL" id="DF820460">
    <property type="protein sequence ID" value="GAK54026.1"/>
    <property type="molecule type" value="Genomic_DNA"/>
</dbReference>
<evidence type="ECO:0000256" key="2">
    <source>
        <dbReference type="ARBA" id="ARBA00012185"/>
    </source>
</evidence>
<dbReference type="SUPFAM" id="SSF53335">
    <property type="entry name" value="S-adenosyl-L-methionine-dependent methyltransferases"/>
    <property type="match status" value="3"/>
</dbReference>
<evidence type="ECO:0000256" key="5">
    <source>
        <dbReference type="ARBA" id="ARBA00022691"/>
    </source>
</evidence>
<dbReference type="InterPro" id="IPR029063">
    <property type="entry name" value="SAM-dependent_MTases_sf"/>
</dbReference>
<dbReference type="InterPro" id="IPR002941">
    <property type="entry name" value="DNA_methylase_N4/N6"/>
</dbReference>
<comment type="catalytic activity">
    <reaction evidence="8">
        <text>a 2'-deoxycytidine in DNA + S-adenosyl-L-methionine = an N(4)-methyl-2'-deoxycytidine in DNA + S-adenosyl-L-homocysteine + H(+)</text>
        <dbReference type="Rhea" id="RHEA:16857"/>
        <dbReference type="Rhea" id="RHEA-COMP:11369"/>
        <dbReference type="Rhea" id="RHEA-COMP:13674"/>
        <dbReference type="ChEBI" id="CHEBI:15378"/>
        <dbReference type="ChEBI" id="CHEBI:57856"/>
        <dbReference type="ChEBI" id="CHEBI:59789"/>
        <dbReference type="ChEBI" id="CHEBI:85452"/>
        <dbReference type="ChEBI" id="CHEBI:137933"/>
        <dbReference type="EC" id="2.1.1.113"/>
    </reaction>
</comment>
<keyword evidence="5" id="KW-0949">S-adenosyl-L-methionine</keyword>
<dbReference type="Pfam" id="PF01555">
    <property type="entry name" value="N6_N4_Mtase"/>
    <property type="match status" value="1"/>
</dbReference>
<dbReference type="GO" id="GO:0003677">
    <property type="term" value="F:DNA binding"/>
    <property type="evidence" value="ECO:0007669"/>
    <property type="project" value="UniProtKB-KW"/>
</dbReference>
<keyword evidence="6" id="KW-0680">Restriction system</keyword>